<evidence type="ECO:0000313" key="3">
    <source>
        <dbReference type="Proteomes" id="UP000053766"/>
    </source>
</evidence>
<dbReference type="OrthoDB" id="527990at2759"/>
<name>A0A0D8XZD7_DICVI</name>
<dbReference type="Gene3D" id="3.90.132.10">
    <property type="entry name" value="Leishmanolysin , domain 2"/>
    <property type="match status" value="1"/>
</dbReference>
<dbReference type="Proteomes" id="UP000053766">
    <property type="component" value="Unassembled WGS sequence"/>
</dbReference>
<keyword evidence="1" id="KW-0732">Signal</keyword>
<gene>
    <name evidence="2" type="ORF">DICVIV_06210</name>
</gene>
<sequence length="325" mass="36834">MYIFLVALISHTISSCLSQYIPLSVTVIRPWEESTMRGIIEVSLRSAIRNLSTIISMVDYGIRNITKKSITKCSLSFERSKVVGVLKMAEHERSREIKQHFKNSFLLRTTSFVLLIENKRKLCQQHRQMMASAAPCGILSEQRPLFGIVNICQGKRWEKFHAGMDLFRHELMHALVNSVLITFVTFVDTVVFPNSVQLLSFNLFEEKKVILSSINFHGFGTLLPASNFQKSPAGVQYKWAVTWDGSSKQLATREFLDFATDAVNEAKKHLGCPSLIGIEADSVDKIHLNEYVFGNELMTPILSNVSNRFSYISAAILEETYIGER</sequence>
<dbReference type="SUPFAM" id="SSF55486">
    <property type="entry name" value="Metalloproteases ('zincins'), catalytic domain"/>
    <property type="match status" value="1"/>
</dbReference>
<proteinExistence type="predicted"/>
<dbReference type="EMBL" id="KN716296">
    <property type="protein sequence ID" value="KJH47686.1"/>
    <property type="molecule type" value="Genomic_DNA"/>
</dbReference>
<evidence type="ECO:0000313" key="2">
    <source>
        <dbReference type="EMBL" id="KJH47686.1"/>
    </source>
</evidence>
<evidence type="ECO:0000256" key="1">
    <source>
        <dbReference type="SAM" id="SignalP"/>
    </source>
</evidence>
<feature type="chain" id="PRO_5002336249" description="Leishmanolysin-like peptidase" evidence="1">
    <location>
        <begin position="19"/>
        <end position="325"/>
    </location>
</feature>
<dbReference type="Gene3D" id="3.10.170.20">
    <property type="match status" value="1"/>
</dbReference>
<evidence type="ECO:0008006" key="4">
    <source>
        <dbReference type="Google" id="ProtNLM"/>
    </source>
</evidence>
<keyword evidence="3" id="KW-1185">Reference proteome</keyword>
<organism evidence="2 3">
    <name type="scientific">Dictyocaulus viviparus</name>
    <name type="common">Bovine lungworm</name>
    <dbReference type="NCBI Taxonomy" id="29172"/>
    <lineage>
        <taxon>Eukaryota</taxon>
        <taxon>Metazoa</taxon>
        <taxon>Ecdysozoa</taxon>
        <taxon>Nematoda</taxon>
        <taxon>Chromadorea</taxon>
        <taxon>Rhabditida</taxon>
        <taxon>Rhabditina</taxon>
        <taxon>Rhabditomorpha</taxon>
        <taxon>Strongyloidea</taxon>
        <taxon>Metastrongylidae</taxon>
        <taxon>Dictyocaulus</taxon>
    </lineage>
</organism>
<reference evidence="2 3" key="1">
    <citation type="submission" date="2013-11" db="EMBL/GenBank/DDBJ databases">
        <title>Draft genome of the bovine lungworm Dictyocaulus viviparus.</title>
        <authorList>
            <person name="Mitreva M."/>
        </authorList>
    </citation>
    <scope>NUCLEOTIDE SEQUENCE [LARGE SCALE GENOMIC DNA]</scope>
    <source>
        <strain evidence="2 3">HannoverDv2000</strain>
    </source>
</reference>
<reference evidence="3" key="2">
    <citation type="journal article" date="2016" name="Sci. Rep.">
        <title>Dictyocaulus viviparus genome, variome and transcriptome elucidate lungworm biology and support future intervention.</title>
        <authorList>
            <person name="McNulty S.N."/>
            <person name="Strube C."/>
            <person name="Rosa B.A."/>
            <person name="Martin J.C."/>
            <person name="Tyagi R."/>
            <person name="Choi Y.J."/>
            <person name="Wang Q."/>
            <person name="Hallsworth Pepin K."/>
            <person name="Zhang X."/>
            <person name="Ozersky P."/>
            <person name="Wilson R.K."/>
            <person name="Sternberg P.W."/>
            <person name="Gasser R.B."/>
            <person name="Mitreva M."/>
        </authorList>
    </citation>
    <scope>NUCLEOTIDE SEQUENCE [LARGE SCALE GENOMIC DNA]</scope>
    <source>
        <strain evidence="3">HannoverDv2000</strain>
    </source>
</reference>
<feature type="signal peptide" evidence="1">
    <location>
        <begin position="1"/>
        <end position="18"/>
    </location>
</feature>
<dbReference type="AlphaFoldDB" id="A0A0D8XZD7"/>
<protein>
    <recommendedName>
        <fullName evidence="4">Leishmanolysin-like peptidase</fullName>
    </recommendedName>
</protein>
<accession>A0A0D8XZD7</accession>